<dbReference type="Pfam" id="PF00005">
    <property type="entry name" value="ABC_tran"/>
    <property type="match status" value="2"/>
</dbReference>
<dbReference type="SMART" id="SM00382">
    <property type="entry name" value="AAA"/>
    <property type="match status" value="2"/>
</dbReference>
<dbReference type="PROSITE" id="PS50893">
    <property type="entry name" value="ABC_TRANSPORTER_2"/>
    <property type="match status" value="2"/>
</dbReference>
<dbReference type="GO" id="GO:0000049">
    <property type="term" value="F:tRNA binding"/>
    <property type="evidence" value="ECO:0007669"/>
    <property type="project" value="UniProtKB-KW"/>
</dbReference>
<dbReference type="InterPro" id="IPR027417">
    <property type="entry name" value="P-loop_NTPase"/>
</dbReference>
<dbReference type="InterPro" id="IPR032781">
    <property type="entry name" value="ABC_tran_Xtn"/>
</dbReference>
<dbReference type="PANTHER" id="PTHR43858">
    <property type="entry name" value="ENERGY-DEPENDENT TRANSLATIONAL THROTTLE PROTEIN ETTA"/>
    <property type="match status" value="1"/>
</dbReference>
<dbReference type="InterPro" id="IPR022374">
    <property type="entry name" value="EttA"/>
</dbReference>
<dbReference type="EMBL" id="VSSQ01000010">
    <property type="protein sequence ID" value="MPL59767.1"/>
    <property type="molecule type" value="Genomic_DNA"/>
</dbReference>
<dbReference type="FunFam" id="3.40.50.300:FF:000011">
    <property type="entry name" value="Putative ABC transporter ATP-binding component"/>
    <property type="match status" value="1"/>
</dbReference>
<gene>
    <name evidence="13" type="primary">ettA_2</name>
    <name evidence="13" type="ORF">SDC9_05322</name>
</gene>
<dbReference type="GO" id="GO:0019843">
    <property type="term" value="F:rRNA binding"/>
    <property type="evidence" value="ECO:0007669"/>
    <property type="project" value="UniProtKB-KW"/>
</dbReference>
<evidence type="ECO:0000256" key="11">
    <source>
        <dbReference type="ARBA" id="ARBA00022917"/>
    </source>
</evidence>
<dbReference type="NCBIfam" id="TIGR03719">
    <property type="entry name" value="ABC_ABC_ChvD"/>
    <property type="match status" value="1"/>
</dbReference>
<keyword evidence="3" id="KW-0820">tRNA-binding</keyword>
<dbReference type="PANTHER" id="PTHR43858:SF1">
    <property type="entry name" value="ABC TRANSPORTER-RELATED PROTEIN"/>
    <property type="match status" value="1"/>
</dbReference>
<keyword evidence="11" id="KW-0648">Protein biosynthesis</keyword>
<protein>
    <submittedName>
        <fullName evidence="13">Energy-dependent translational throttle protein EttA</fullName>
    </submittedName>
</protein>
<dbReference type="InterPro" id="IPR003439">
    <property type="entry name" value="ABC_transporter-like_ATP-bd"/>
</dbReference>
<evidence type="ECO:0000256" key="2">
    <source>
        <dbReference type="ARBA" id="ARBA00022490"/>
    </source>
</evidence>
<dbReference type="GO" id="GO:0045900">
    <property type="term" value="P:negative regulation of translational elongation"/>
    <property type="evidence" value="ECO:0007669"/>
    <property type="project" value="InterPro"/>
</dbReference>
<keyword evidence="10" id="KW-0694">RNA-binding</keyword>
<evidence type="ECO:0000256" key="1">
    <source>
        <dbReference type="ARBA" id="ARBA00005868"/>
    </source>
</evidence>
<evidence type="ECO:0000313" key="13">
    <source>
        <dbReference type="EMBL" id="MPL59767.1"/>
    </source>
</evidence>
<evidence type="ECO:0000256" key="4">
    <source>
        <dbReference type="ARBA" id="ARBA00022730"/>
    </source>
</evidence>
<dbReference type="GO" id="GO:0006412">
    <property type="term" value="P:translation"/>
    <property type="evidence" value="ECO:0007669"/>
    <property type="project" value="UniProtKB-KW"/>
</dbReference>
<accession>A0A644SZT0</accession>
<evidence type="ECO:0000259" key="12">
    <source>
        <dbReference type="PROSITE" id="PS50893"/>
    </source>
</evidence>
<dbReference type="PROSITE" id="PS00211">
    <property type="entry name" value="ABC_TRANSPORTER_1"/>
    <property type="match status" value="2"/>
</dbReference>
<dbReference type="CDD" id="cd03221">
    <property type="entry name" value="ABCF_EF-3"/>
    <property type="match status" value="2"/>
</dbReference>
<keyword evidence="9" id="KW-0810">Translation regulation</keyword>
<dbReference type="NCBIfam" id="NF008775">
    <property type="entry name" value="PRK11819.1"/>
    <property type="match status" value="1"/>
</dbReference>
<dbReference type="SUPFAM" id="SSF52540">
    <property type="entry name" value="P-loop containing nucleoside triphosphate hydrolases"/>
    <property type="match status" value="2"/>
</dbReference>
<dbReference type="Gene3D" id="3.40.50.300">
    <property type="entry name" value="P-loop containing nucleotide triphosphate hydrolases"/>
    <property type="match status" value="2"/>
</dbReference>
<feature type="domain" description="ABC transporter" evidence="12">
    <location>
        <begin position="34"/>
        <end position="286"/>
    </location>
</feature>
<keyword evidence="7" id="KW-0378">Hydrolase</keyword>
<evidence type="ECO:0000256" key="8">
    <source>
        <dbReference type="ARBA" id="ARBA00022840"/>
    </source>
</evidence>
<keyword evidence="5" id="KW-0677">Repeat</keyword>
<dbReference type="Pfam" id="PF12848">
    <property type="entry name" value="ABC_tran_Xtn"/>
    <property type="match status" value="1"/>
</dbReference>
<name>A0A644SZT0_9ZZZZ</name>
<dbReference type="InterPro" id="IPR003593">
    <property type="entry name" value="AAA+_ATPase"/>
</dbReference>
<feature type="domain" description="ABC transporter" evidence="12">
    <location>
        <begin position="351"/>
        <end position="577"/>
    </location>
</feature>
<dbReference type="FunFam" id="3.40.50.300:FF:000183">
    <property type="entry name" value="ABC transporter ATP-binding protein yjjK"/>
    <property type="match status" value="1"/>
</dbReference>
<evidence type="ECO:0000256" key="10">
    <source>
        <dbReference type="ARBA" id="ARBA00022884"/>
    </source>
</evidence>
<dbReference type="GO" id="GO:0005524">
    <property type="term" value="F:ATP binding"/>
    <property type="evidence" value="ECO:0007669"/>
    <property type="project" value="UniProtKB-KW"/>
</dbReference>
<evidence type="ECO:0000256" key="6">
    <source>
        <dbReference type="ARBA" id="ARBA00022741"/>
    </source>
</evidence>
<evidence type="ECO:0000256" key="7">
    <source>
        <dbReference type="ARBA" id="ARBA00022801"/>
    </source>
</evidence>
<keyword evidence="8" id="KW-0067">ATP-binding</keyword>
<comment type="similarity">
    <text evidence="1">Belongs to the ABC transporter superfamily. ABCF family. Translational throttle EttA subfamily.</text>
</comment>
<evidence type="ECO:0000256" key="5">
    <source>
        <dbReference type="ARBA" id="ARBA00022737"/>
    </source>
</evidence>
<proteinExistence type="inferred from homology"/>
<organism evidence="13">
    <name type="scientific">bioreactor metagenome</name>
    <dbReference type="NCBI Taxonomy" id="1076179"/>
    <lineage>
        <taxon>unclassified sequences</taxon>
        <taxon>metagenomes</taxon>
        <taxon>ecological metagenomes</taxon>
    </lineage>
</organism>
<evidence type="ECO:0000256" key="3">
    <source>
        <dbReference type="ARBA" id="ARBA00022555"/>
    </source>
</evidence>
<keyword evidence="4" id="KW-0699">rRNA-binding</keyword>
<dbReference type="GO" id="GO:0016887">
    <property type="term" value="F:ATP hydrolysis activity"/>
    <property type="evidence" value="ECO:0007669"/>
    <property type="project" value="InterPro"/>
</dbReference>
<keyword evidence="2" id="KW-0963">Cytoplasm</keyword>
<dbReference type="HAMAP" id="MF_00847">
    <property type="entry name" value="EttA"/>
    <property type="match status" value="1"/>
</dbReference>
<dbReference type="AlphaFoldDB" id="A0A644SZT0"/>
<sequence>MGGTGTPHDQATKKPVLRYALPMASTTDDKKIIYSMYRVSRKHGTKQVLKDISISYYYGAKIGVIGLNGSGKSSLLRIMAGVDQDFAGEVSISPGYSVGFLEQEPHLEAGKTVREVVSEGVQEVVDALAEFDAVNEAFGDPEADFDKLAVKQAALQEKLDALGAWDLDTRLDFAMEALRCPPADQLVDHLSGGERRRVALCRLLLKKPDILLLDEPTNHLDAETVAWLERHLRDYQGTVIAVTHDRYFLDNVAGWILELDRGEGIPWKGNYSSWLDQKKKRLEQEEKGESERARTLSRELEWIGMSPKGRHAKSKARIERYEKLLAEDGKERVRESKILIPAGPRLGKVVIKADKLAKAYGDKLLFEDLSFEVPPGAIVGIIGPNGAGKTTLLKLITGKEAPDAGEINLGDTVVLAYADQMRAALDPEKTVWEQLSDRQDLILLGGKREVNSRAYCSWFNFSGQDQQRKVGVLSGGERNRLNLAMMVKEGANVLLLDEPTNDLDVNTMRALEEALDSFAGVALVVSHDRWFLDRVCSHILAFEGDSGVTWFDGNWSEYAEWRRQQLGAEADRPHRIVYRKLER</sequence>
<dbReference type="InterPro" id="IPR017871">
    <property type="entry name" value="ABC_transporter-like_CS"/>
</dbReference>
<reference evidence="13" key="1">
    <citation type="submission" date="2019-08" db="EMBL/GenBank/DDBJ databases">
        <authorList>
            <person name="Kucharzyk K."/>
            <person name="Murdoch R.W."/>
            <person name="Higgins S."/>
            <person name="Loffler F."/>
        </authorList>
    </citation>
    <scope>NUCLEOTIDE SEQUENCE</scope>
</reference>
<evidence type="ECO:0000256" key="9">
    <source>
        <dbReference type="ARBA" id="ARBA00022845"/>
    </source>
</evidence>
<comment type="caution">
    <text evidence="13">The sequence shown here is derived from an EMBL/GenBank/DDBJ whole genome shotgun (WGS) entry which is preliminary data.</text>
</comment>
<keyword evidence="6" id="KW-0547">Nucleotide-binding</keyword>